<dbReference type="InterPro" id="IPR027417">
    <property type="entry name" value="P-loop_NTPase"/>
</dbReference>
<keyword evidence="3" id="KW-0347">Helicase</keyword>
<name>A0A4Y9Z7H4_9AGAM</name>
<protein>
    <recommendedName>
        <fullName evidence="5">DNA2/NAM7 helicase-like C-terminal domain-containing protein</fullName>
    </recommendedName>
</protein>
<evidence type="ECO:0000256" key="2">
    <source>
        <dbReference type="ARBA" id="ARBA00022801"/>
    </source>
</evidence>
<dbReference type="CDD" id="cd18808">
    <property type="entry name" value="SF1_C_Upf1"/>
    <property type="match status" value="1"/>
</dbReference>
<evidence type="ECO:0000256" key="4">
    <source>
        <dbReference type="ARBA" id="ARBA00022840"/>
    </source>
</evidence>
<evidence type="ECO:0000313" key="6">
    <source>
        <dbReference type="EMBL" id="TFY69329.1"/>
    </source>
</evidence>
<accession>A0A4Y9Z7H4</accession>
<dbReference type="SUPFAM" id="SSF52540">
    <property type="entry name" value="P-loop containing nucleoside triphosphate hydrolases"/>
    <property type="match status" value="1"/>
</dbReference>
<keyword evidence="7" id="KW-1185">Reference proteome</keyword>
<reference evidence="6 7" key="1">
    <citation type="submission" date="2019-02" db="EMBL/GenBank/DDBJ databases">
        <title>Genome sequencing of the rare red list fungi Dentipellis fragilis.</title>
        <authorList>
            <person name="Buettner E."/>
            <person name="Kellner H."/>
        </authorList>
    </citation>
    <scope>NUCLEOTIDE SEQUENCE [LARGE SCALE GENOMIC DNA]</scope>
    <source>
        <strain evidence="6 7">DSM 105465</strain>
    </source>
</reference>
<dbReference type="AlphaFoldDB" id="A0A4Y9Z7H4"/>
<dbReference type="InterPro" id="IPR047187">
    <property type="entry name" value="SF1_C_Upf1"/>
</dbReference>
<keyword evidence="4" id="KW-0067">ATP-binding</keyword>
<dbReference type="Proteomes" id="UP000298327">
    <property type="component" value="Unassembled WGS sequence"/>
</dbReference>
<gene>
    <name evidence="6" type="ORF">EVG20_g3185</name>
</gene>
<evidence type="ECO:0000259" key="5">
    <source>
        <dbReference type="Pfam" id="PF13087"/>
    </source>
</evidence>
<dbReference type="PANTHER" id="PTHR43788">
    <property type="entry name" value="DNA2/NAM7 HELICASE FAMILY MEMBER"/>
    <property type="match status" value="1"/>
</dbReference>
<dbReference type="EMBL" id="SEOQ01000139">
    <property type="protein sequence ID" value="TFY69329.1"/>
    <property type="molecule type" value="Genomic_DNA"/>
</dbReference>
<sequence>MFHGIKGREEQRKLSKSFYNTVEAQQVLQYCRTLLGDHERPVSPEEIGIISPYKAQVRYIKSMLRGARIEGVTVGSVEQFQGQERRVIILSTTRSNFNRNKKAFGFLNDPHRLNVALTRAQAMLIVIGDPTVLGQDLLWRTFLNYVHKRGGRMGERYDWDPEEDFVPRGYERISREQARAEGEEFLNMVRTEVLVYRGV</sequence>
<proteinExistence type="predicted"/>
<dbReference type="GO" id="GO:0016787">
    <property type="term" value="F:hydrolase activity"/>
    <property type="evidence" value="ECO:0007669"/>
    <property type="project" value="UniProtKB-KW"/>
</dbReference>
<dbReference type="GO" id="GO:0043139">
    <property type="term" value="F:5'-3' DNA helicase activity"/>
    <property type="evidence" value="ECO:0007669"/>
    <property type="project" value="TreeGrafter"/>
</dbReference>
<dbReference type="Gene3D" id="3.40.50.300">
    <property type="entry name" value="P-loop containing nucleotide triphosphate hydrolases"/>
    <property type="match status" value="1"/>
</dbReference>
<keyword evidence="1" id="KW-0547">Nucleotide-binding</keyword>
<dbReference type="InterPro" id="IPR041679">
    <property type="entry name" value="DNA2/NAM7-like_C"/>
</dbReference>
<dbReference type="GO" id="GO:0005524">
    <property type="term" value="F:ATP binding"/>
    <property type="evidence" value="ECO:0007669"/>
    <property type="project" value="UniProtKB-KW"/>
</dbReference>
<evidence type="ECO:0000313" key="7">
    <source>
        <dbReference type="Proteomes" id="UP000298327"/>
    </source>
</evidence>
<feature type="domain" description="DNA2/NAM7 helicase-like C-terminal" evidence="5">
    <location>
        <begin position="1"/>
        <end position="130"/>
    </location>
</feature>
<dbReference type="STRING" id="205917.A0A4Y9Z7H4"/>
<dbReference type="OrthoDB" id="3248216at2759"/>
<evidence type="ECO:0000256" key="3">
    <source>
        <dbReference type="ARBA" id="ARBA00022806"/>
    </source>
</evidence>
<organism evidence="6 7">
    <name type="scientific">Dentipellis fragilis</name>
    <dbReference type="NCBI Taxonomy" id="205917"/>
    <lineage>
        <taxon>Eukaryota</taxon>
        <taxon>Fungi</taxon>
        <taxon>Dikarya</taxon>
        <taxon>Basidiomycota</taxon>
        <taxon>Agaricomycotina</taxon>
        <taxon>Agaricomycetes</taxon>
        <taxon>Russulales</taxon>
        <taxon>Hericiaceae</taxon>
        <taxon>Dentipellis</taxon>
    </lineage>
</organism>
<comment type="caution">
    <text evidence="6">The sequence shown here is derived from an EMBL/GenBank/DDBJ whole genome shotgun (WGS) entry which is preliminary data.</text>
</comment>
<keyword evidence="2" id="KW-0378">Hydrolase</keyword>
<dbReference type="InterPro" id="IPR050534">
    <property type="entry name" value="Coronavir_polyprotein_1ab"/>
</dbReference>
<evidence type="ECO:0000256" key="1">
    <source>
        <dbReference type="ARBA" id="ARBA00022741"/>
    </source>
</evidence>
<dbReference type="Pfam" id="PF13087">
    <property type="entry name" value="AAA_12"/>
    <property type="match status" value="1"/>
</dbReference>
<dbReference type="PANTHER" id="PTHR43788:SF8">
    <property type="entry name" value="DNA-BINDING PROTEIN SMUBP-2"/>
    <property type="match status" value="1"/>
</dbReference>